<dbReference type="RefSeq" id="WP_097549652.1">
    <property type="nucleotide sequence ID" value="NZ_CP024727.1"/>
</dbReference>
<dbReference type="InterPro" id="IPR036388">
    <property type="entry name" value="WH-like_DNA-bd_sf"/>
</dbReference>
<protein>
    <recommendedName>
        <fullName evidence="11">Winged helix-turn-helix domain-containing protein</fullName>
    </recommendedName>
</protein>
<reference evidence="2 6" key="1">
    <citation type="submission" date="2017-09" db="EMBL/GenBank/DDBJ databases">
        <title>Phase variable restriction modification systems are present in the genome sequences of periodontal pathogens Prevotella intermedia, Tannerella forsythia and Porphyromonas gingivalis.</title>
        <authorList>
            <person name="Haigh R.D."/>
            <person name="Crawford L."/>
            <person name="Ralph J."/>
            <person name="Wanford J."/>
            <person name="Vartoukian S.R."/>
            <person name="Hijazib K."/>
            <person name="Wade W."/>
            <person name="Oggioni M.R."/>
        </authorList>
    </citation>
    <scope>NUCLEOTIDE SEQUENCE [LARGE SCALE GENOMIC DNA]</scope>
    <source>
        <strain evidence="2 6">WW2834</strain>
    </source>
</reference>
<evidence type="ECO:0008006" key="11">
    <source>
        <dbReference type="Google" id="ProtNLM"/>
    </source>
</evidence>
<dbReference type="EMBL" id="PENG01000001">
    <property type="protein sequence ID" value="PJI27248.1"/>
    <property type="molecule type" value="Genomic_DNA"/>
</dbReference>
<name>A0A2A6EI31_PREIN</name>
<dbReference type="EMBL" id="NSLY01000005">
    <property type="protein sequence ID" value="PDP60985.1"/>
    <property type="molecule type" value="Genomic_DNA"/>
</dbReference>
<sequence length="93" mass="9957">MVEKKEVAKAATKRTTTKKTCAKKATVKVDLSSENVGFKAGDVYNALAAENKGLTVSEIAKAAKITIEEAYLGIGWLLKEGKINSEDDKIVLA</sequence>
<evidence type="ECO:0000313" key="2">
    <source>
        <dbReference type="EMBL" id="PDP60985.1"/>
    </source>
</evidence>
<proteinExistence type="predicted"/>
<dbReference type="EMBL" id="CP024727">
    <property type="protein sequence ID" value="ATV31220.1"/>
    <property type="molecule type" value="Genomic_DNA"/>
</dbReference>
<dbReference type="InterPro" id="IPR019707">
    <property type="entry name" value="DUF2582"/>
</dbReference>
<dbReference type="EMBL" id="PEKM01000001">
    <property type="protein sequence ID" value="PIK18456.1"/>
    <property type="molecule type" value="Genomic_DNA"/>
</dbReference>
<dbReference type="Proteomes" id="UP000219058">
    <property type="component" value="Unassembled WGS sequence"/>
</dbReference>
<organism evidence="2 6">
    <name type="scientific">Prevotella intermedia</name>
    <dbReference type="NCBI Taxonomy" id="28131"/>
    <lineage>
        <taxon>Bacteria</taxon>
        <taxon>Pseudomonadati</taxon>
        <taxon>Bacteroidota</taxon>
        <taxon>Bacteroidia</taxon>
        <taxon>Bacteroidales</taxon>
        <taxon>Prevotellaceae</taxon>
        <taxon>Prevotella</taxon>
    </lineage>
</organism>
<dbReference type="Proteomes" id="UP000229884">
    <property type="component" value="Unassembled WGS sequence"/>
</dbReference>
<dbReference type="EMBL" id="PEKN01000001">
    <property type="protein sequence ID" value="PIK21327.1"/>
    <property type="molecule type" value="Genomic_DNA"/>
</dbReference>
<accession>A0A2A6EI31</accession>
<evidence type="ECO:0000313" key="7">
    <source>
        <dbReference type="Proteomes" id="UP000229111"/>
    </source>
</evidence>
<evidence type="ECO:0000313" key="1">
    <source>
        <dbReference type="EMBL" id="ATV31220.1"/>
    </source>
</evidence>
<gene>
    <name evidence="2" type="ORF">CLI71_03050</name>
    <name evidence="3" type="ORF">CTI16_04890</name>
    <name evidence="4" type="ORF">CTI18_08435</name>
    <name evidence="1" type="ORF">CTM46_07050</name>
    <name evidence="5" type="ORF">CTM58_03560</name>
</gene>
<evidence type="ECO:0000313" key="6">
    <source>
        <dbReference type="Proteomes" id="UP000219058"/>
    </source>
</evidence>
<reference evidence="1 10" key="4">
    <citation type="submission" date="2017-11" db="EMBL/GenBank/DDBJ databases">
        <title>Genome sequencing of Prevotella intermedia KCOM 1949.</title>
        <authorList>
            <person name="Kook J.-K."/>
            <person name="Park S.-N."/>
            <person name="Lim Y.K."/>
        </authorList>
    </citation>
    <scope>NUCLEOTIDE SEQUENCE [LARGE SCALE GENOMIC DNA]</scope>
    <source>
        <strain evidence="1 10">KCOM 1949</strain>
    </source>
</reference>
<dbReference type="Proteomes" id="UP000229111">
    <property type="component" value="Unassembled WGS sequence"/>
</dbReference>
<dbReference type="Gene3D" id="1.10.10.10">
    <property type="entry name" value="Winged helix-like DNA-binding domain superfamily/Winged helix DNA-binding domain"/>
    <property type="match status" value="1"/>
</dbReference>
<reference evidence="4 9" key="3">
    <citation type="submission" date="2017-11" db="EMBL/GenBank/DDBJ databases">
        <title>Genome sequencing of Prevotella intermedia KCOM 1653.</title>
        <authorList>
            <person name="Kook J.-K."/>
            <person name="Park S.-N."/>
            <person name="Lim Y.K."/>
        </authorList>
    </citation>
    <scope>NUCLEOTIDE SEQUENCE [LARGE SCALE GENOMIC DNA]</scope>
    <source>
        <strain evidence="4 9">KCOM 1653</strain>
    </source>
</reference>
<reference evidence="3 7" key="2">
    <citation type="submission" date="2017-11" db="EMBL/GenBank/DDBJ databases">
        <title>Genome sequencing of Prevotella intermedia KCOM 1101.</title>
        <authorList>
            <person name="Kook J.-K."/>
            <person name="Park S.-N."/>
            <person name="Lim Y.K."/>
        </authorList>
    </citation>
    <scope>NUCLEOTIDE SEQUENCE [LARGE SCALE GENOMIC DNA]</scope>
    <source>
        <strain evidence="3 7">KCOM 1101</strain>
    </source>
</reference>
<reference evidence="5 8" key="5">
    <citation type="submission" date="2017-11" db="EMBL/GenBank/DDBJ databases">
        <title>Genome sequencing of Prevotella intermedia KCOM 2832.</title>
        <authorList>
            <person name="Kook J.-K."/>
            <person name="Park S.-N."/>
            <person name="Lim Y.K."/>
        </authorList>
    </citation>
    <scope>NUCLEOTIDE SEQUENCE [LARGE SCALE GENOMIC DNA]</scope>
    <source>
        <strain evidence="5 8">KCOM 2832</strain>
    </source>
</reference>
<evidence type="ECO:0000313" key="8">
    <source>
        <dbReference type="Proteomes" id="UP000229884"/>
    </source>
</evidence>
<evidence type="ECO:0000313" key="10">
    <source>
        <dbReference type="Proteomes" id="UP000230742"/>
    </source>
</evidence>
<evidence type="ECO:0000313" key="9">
    <source>
        <dbReference type="Proteomes" id="UP000230046"/>
    </source>
</evidence>
<dbReference type="Proteomes" id="UP000230742">
    <property type="component" value="Chromosome 1"/>
</dbReference>
<evidence type="ECO:0000313" key="3">
    <source>
        <dbReference type="EMBL" id="PIK18456.1"/>
    </source>
</evidence>
<dbReference type="AlphaFoldDB" id="A0A2A6EI31"/>
<evidence type="ECO:0000313" key="4">
    <source>
        <dbReference type="EMBL" id="PIK21327.1"/>
    </source>
</evidence>
<dbReference type="Pfam" id="PF10771">
    <property type="entry name" value="DUF2582"/>
    <property type="match status" value="1"/>
</dbReference>
<evidence type="ECO:0000313" key="5">
    <source>
        <dbReference type="EMBL" id="PJI27248.1"/>
    </source>
</evidence>
<dbReference type="Proteomes" id="UP000230046">
    <property type="component" value="Unassembled WGS sequence"/>
</dbReference>